<comment type="caution">
    <text evidence="2">The sequence shown here is derived from an EMBL/GenBank/DDBJ whole genome shotgun (WGS) entry which is preliminary data.</text>
</comment>
<dbReference type="InterPro" id="IPR029044">
    <property type="entry name" value="Nucleotide-diphossugar_trans"/>
</dbReference>
<keyword evidence="2" id="KW-0808">Transferase</keyword>
<dbReference type="Proteomes" id="UP000321261">
    <property type="component" value="Unassembled WGS sequence"/>
</dbReference>
<sequence length="296" mass="32490">MVQDGGSAGSGTVAAVLPIPSVSVCLPVYNGERFLAETIRSVLDQTYRDFELVVLDNGSTDQSGSIARSFADPRVRIERNRETLPQADNWNRVVELARGPLIKVVCADDLLHPRCLELQVAPMDSDPGLAVVAARRHMIDEQSRVIVPRRGLKGLIGVHTGVEVARRVVRSGSNPIGESNNVLFRRDDFFTVGGWKTDRANVMDIDLWLRLLQLGDFLGLPETLAAFRISSDSISSHSDEELYTQQRMLIEEIGDSPYFQVRGIDLAVGRALAPAGRARRRALYTLSKVASRGNGA</sequence>
<gene>
    <name evidence="2" type="ORF">FHX44_117554</name>
</gene>
<evidence type="ECO:0000313" key="3">
    <source>
        <dbReference type="Proteomes" id="UP000321261"/>
    </source>
</evidence>
<dbReference type="Gene3D" id="3.90.550.10">
    <property type="entry name" value="Spore Coat Polysaccharide Biosynthesis Protein SpsA, Chain A"/>
    <property type="match status" value="1"/>
</dbReference>
<dbReference type="AlphaFoldDB" id="A0A561T3C3"/>
<reference evidence="2 3" key="1">
    <citation type="submission" date="2019-06" db="EMBL/GenBank/DDBJ databases">
        <title>Sequencing the genomes of 1000 actinobacteria strains.</title>
        <authorList>
            <person name="Klenk H.-P."/>
        </authorList>
    </citation>
    <scope>NUCLEOTIDE SEQUENCE [LARGE SCALE GENOMIC DNA]</scope>
    <source>
        <strain evidence="2 3">DSM 45671</strain>
    </source>
</reference>
<dbReference type="EMBL" id="VIWU01000001">
    <property type="protein sequence ID" value="TWF81609.1"/>
    <property type="molecule type" value="Genomic_DNA"/>
</dbReference>
<evidence type="ECO:0000313" key="2">
    <source>
        <dbReference type="EMBL" id="TWF81609.1"/>
    </source>
</evidence>
<keyword evidence="3" id="KW-1185">Reference proteome</keyword>
<evidence type="ECO:0000259" key="1">
    <source>
        <dbReference type="Pfam" id="PF00535"/>
    </source>
</evidence>
<accession>A0A561T3C3</accession>
<organism evidence="2 3">
    <name type="scientific">Pseudonocardia hierapolitana</name>
    <dbReference type="NCBI Taxonomy" id="1128676"/>
    <lineage>
        <taxon>Bacteria</taxon>
        <taxon>Bacillati</taxon>
        <taxon>Actinomycetota</taxon>
        <taxon>Actinomycetes</taxon>
        <taxon>Pseudonocardiales</taxon>
        <taxon>Pseudonocardiaceae</taxon>
        <taxon>Pseudonocardia</taxon>
    </lineage>
</organism>
<dbReference type="PANTHER" id="PTHR22916">
    <property type="entry name" value="GLYCOSYLTRANSFERASE"/>
    <property type="match status" value="1"/>
</dbReference>
<name>A0A561T3C3_9PSEU</name>
<feature type="domain" description="Glycosyltransferase 2-like" evidence="1">
    <location>
        <begin position="23"/>
        <end position="187"/>
    </location>
</feature>
<dbReference type="InterPro" id="IPR001173">
    <property type="entry name" value="Glyco_trans_2-like"/>
</dbReference>
<dbReference type="SUPFAM" id="SSF53448">
    <property type="entry name" value="Nucleotide-diphospho-sugar transferases"/>
    <property type="match status" value="1"/>
</dbReference>
<dbReference type="Pfam" id="PF00535">
    <property type="entry name" value="Glycos_transf_2"/>
    <property type="match status" value="1"/>
</dbReference>
<dbReference type="PANTHER" id="PTHR22916:SF3">
    <property type="entry name" value="UDP-GLCNAC:BETAGAL BETA-1,3-N-ACETYLGLUCOSAMINYLTRANSFERASE-LIKE PROTEIN 1"/>
    <property type="match status" value="1"/>
</dbReference>
<dbReference type="GO" id="GO:0016758">
    <property type="term" value="F:hexosyltransferase activity"/>
    <property type="evidence" value="ECO:0007669"/>
    <property type="project" value="UniProtKB-ARBA"/>
</dbReference>
<proteinExistence type="predicted"/>
<protein>
    <submittedName>
        <fullName evidence="2">Glycosyltransferase involved in cell wall biosynthesis</fullName>
    </submittedName>
</protein>